<dbReference type="InterPro" id="IPR012724">
    <property type="entry name" value="DnaJ"/>
</dbReference>
<dbReference type="InterPro" id="IPR001305">
    <property type="entry name" value="HSP_DnaJ_Cys-rich_dom"/>
</dbReference>
<dbReference type="SMART" id="SM00271">
    <property type="entry name" value="DnaJ"/>
    <property type="match status" value="1"/>
</dbReference>
<dbReference type="InterPro" id="IPR044713">
    <property type="entry name" value="DNJA1/2-like"/>
</dbReference>
<dbReference type="Pfam" id="PF01556">
    <property type="entry name" value="DnaJ_C"/>
    <property type="match status" value="1"/>
</dbReference>
<dbReference type="InterPro" id="IPR002939">
    <property type="entry name" value="DnaJ_C"/>
</dbReference>
<dbReference type="PROSITE" id="PS51188">
    <property type="entry name" value="ZF_CR"/>
    <property type="match status" value="1"/>
</dbReference>
<feature type="signal peptide" evidence="7">
    <location>
        <begin position="1"/>
        <end position="19"/>
    </location>
</feature>
<dbReference type="Gene3D" id="2.10.230.10">
    <property type="entry name" value="Heat shock protein DnaJ, cysteine-rich domain"/>
    <property type="match status" value="1"/>
</dbReference>
<keyword evidence="1 6" id="KW-0479">Metal-binding</keyword>
<dbReference type="Pfam" id="PF00684">
    <property type="entry name" value="DnaJ_CXXCXGXG"/>
    <property type="match status" value="1"/>
</dbReference>
<evidence type="ECO:0000256" key="2">
    <source>
        <dbReference type="ARBA" id="ARBA00022737"/>
    </source>
</evidence>
<dbReference type="SUPFAM" id="SSF57938">
    <property type="entry name" value="DnaJ/Hsp40 cysteine-rich domain"/>
    <property type="match status" value="1"/>
</dbReference>
<evidence type="ECO:0000259" key="9">
    <source>
        <dbReference type="PROSITE" id="PS51188"/>
    </source>
</evidence>
<dbReference type="InterPro" id="IPR008971">
    <property type="entry name" value="HSP40/DnaJ_pept-bd"/>
</dbReference>
<gene>
    <name evidence="10" type="ORF">THRCLA_02186</name>
</gene>
<evidence type="ECO:0000256" key="5">
    <source>
        <dbReference type="ARBA" id="ARBA00023186"/>
    </source>
</evidence>
<dbReference type="InterPro" id="IPR036869">
    <property type="entry name" value="J_dom_sf"/>
</dbReference>
<dbReference type="FunFam" id="2.60.260.20:FF:000013">
    <property type="entry name" value="DnaJ subfamily B member 11"/>
    <property type="match status" value="1"/>
</dbReference>
<dbReference type="SUPFAM" id="SSF46565">
    <property type="entry name" value="Chaperone J-domain"/>
    <property type="match status" value="1"/>
</dbReference>
<dbReference type="GO" id="GO:0051082">
    <property type="term" value="F:unfolded protein binding"/>
    <property type="evidence" value="ECO:0007669"/>
    <property type="project" value="InterPro"/>
</dbReference>
<evidence type="ECO:0000313" key="10">
    <source>
        <dbReference type="EMBL" id="OQS05714.1"/>
    </source>
</evidence>
<proteinExistence type="inferred from homology"/>
<keyword evidence="7" id="KW-0732">Signal</keyword>
<feature type="domain" description="CR-type" evidence="9">
    <location>
        <begin position="139"/>
        <end position="222"/>
    </location>
</feature>
<dbReference type="InterPro" id="IPR001623">
    <property type="entry name" value="DnaJ_domain"/>
</dbReference>
<dbReference type="PROSITE" id="PS50076">
    <property type="entry name" value="DNAJ_2"/>
    <property type="match status" value="1"/>
</dbReference>
<dbReference type="Gene3D" id="1.10.287.110">
    <property type="entry name" value="DnaJ domain"/>
    <property type="match status" value="1"/>
</dbReference>
<dbReference type="CDD" id="cd10747">
    <property type="entry name" value="DnaJ_C"/>
    <property type="match status" value="1"/>
</dbReference>
<dbReference type="GO" id="GO:0005524">
    <property type="term" value="F:ATP binding"/>
    <property type="evidence" value="ECO:0007669"/>
    <property type="project" value="InterPro"/>
</dbReference>
<feature type="domain" description="J" evidence="8">
    <location>
        <begin position="21"/>
        <end position="86"/>
    </location>
</feature>
<reference evidence="10 11" key="1">
    <citation type="journal article" date="2014" name="Genome Biol. Evol.">
        <title>The secreted proteins of Achlya hypogyna and Thraustotheca clavata identify the ancestral oomycete secretome and reveal gene acquisitions by horizontal gene transfer.</title>
        <authorList>
            <person name="Misner I."/>
            <person name="Blouin N."/>
            <person name="Leonard G."/>
            <person name="Richards T.A."/>
            <person name="Lane C.E."/>
        </authorList>
    </citation>
    <scope>NUCLEOTIDE SEQUENCE [LARGE SCALE GENOMIC DNA]</scope>
    <source>
        <strain evidence="10 11">ATCC 34112</strain>
    </source>
</reference>
<evidence type="ECO:0000256" key="3">
    <source>
        <dbReference type="ARBA" id="ARBA00022771"/>
    </source>
</evidence>
<evidence type="ECO:0000313" key="11">
    <source>
        <dbReference type="Proteomes" id="UP000243217"/>
    </source>
</evidence>
<dbReference type="GO" id="GO:0006457">
    <property type="term" value="P:protein folding"/>
    <property type="evidence" value="ECO:0007669"/>
    <property type="project" value="InterPro"/>
</dbReference>
<dbReference type="GO" id="GO:0009408">
    <property type="term" value="P:response to heat"/>
    <property type="evidence" value="ECO:0007669"/>
    <property type="project" value="InterPro"/>
</dbReference>
<dbReference type="InterPro" id="IPR036410">
    <property type="entry name" value="HSP_DnaJ_Cys-rich_dom_sf"/>
</dbReference>
<keyword evidence="11" id="KW-1185">Reference proteome</keyword>
<dbReference type="SUPFAM" id="SSF49493">
    <property type="entry name" value="HSP40/DnaJ peptide-binding domain"/>
    <property type="match status" value="2"/>
</dbReference>
<dbReference type="HAMAP" id="MF_01152">
    <property type="entry name" value="DnaJ"/>
    <property type="match status" value="1"/>
</dbReference>
<keyword evidence="3 6" id="KW-0863">Zinc-finger</keyword>
<dbReference type="GO" id="GO:0030544">
    <property type="term" value="F:Hsp70 protein binding"/>
    <property type="evidence" value="ECO:0007669"/>
    <property type="project" value="InterPro"/>
</dbReference>
<keyword evidence="2" id="KW-0677">Repeat</keyword>
<dbReference type="Proteomes" id="UP000243217">
    <property type="component" value="Unassembled WGS sequence"/>
</dbReference>
<sequence length="375" mass="41862">MRRVLGLLVVVFVAIVCAGRDLYEVLGISRDASSPEIKKAFRKLSLKLHPDKNPGDDEAAKKFAEVASAYEVLSDTEKRKKYDMYGEDGLKEGGGGGHDPFDIFSQFFGGGRQQRQQEPSRGNDVVVPLRVSLADLYNGKNIPVSMRRKVVCQHCHGKGAAHADDIQTCHECGGHGVKIETRRVGPGFIQQFQTTCNKCGGKGKIITSTCPVCGGHKTNFGDVEFDVDVEKGMQDGQEVEFEHYADEFADRSAGHVRFRITTTPHELFSRDGDDLWMDMNISLKEALVGFKKNFVHMDGRIVEVNRNEITEPSQVITLKDEGMPKYQYASEKGKNYFTSRLLILCIGQLNIKINVQFPDTLSAEQKQGFRELFAM</sequence>
<dbReference type="PANTHER" id="PTHR43888">
    <property type="entry name" value="DNAJ-LIKE-2, ISOFORM A-RELATED"/>
    <property type="match status" value="1"/>
</dbReference>
<evidence type="ECO:0000259" key="8">
    <source>
        <dbReference type="PROSITE" id="PS50076"/>
    </source>
</evidence>
<dbReference type="FunFam" id="2.10.230.10:FF:000002">
    <property type="entry name" value="Molecular chaperone DnaJ"/>
    <property type="match status" value="1"/>
</dbReference>
<dbReference type="STRING" id="74557.A0A1W0A600"/>
<evidence type="ECO:0000256" key="4">
    <source>
        <dbReference type="ARBA" id="ARBA00022833"/>
    </source>
</evidence>
<comment type="caution">
    <text evidence="10">The sequence shown here is derived from an EMBL/GenBank/DDBJ whole genome shotgun (WGS) entry which is preliminary data.</text>
</comment>
<dbReference type="PROSITE" id="PS00636">
    <property type="entry name" value="DNAJ_1"/>
    <property type="match status" value="1"/>
</dbReference>
<keyword evidence="4 6" id="KW-0862">Zinc</keyword>
<evidence type="ECO:0000256" key="6">
    <source>
        <dbReference type="PROSITE-ProRule" id="PRU00546"/>
    </source>
</evidence>
<dbReference type="Pfam" id="PF00226">
    <property type="entry name" value="DnaJ"/>
    <property type="match status" value="1"/>
</dbReference>
<organism evidence="10 11">
    <name type="scientific">Thraustotheca clavata</name>
    <dbReference type="NCBI Taxonomy" id="74557"/>
    <lineage>
        <taxon>Eukaryota</taxon>
        <taxon>Sar</taxon>
        <taxon>Stramenopiles</taxon>
        <taxon>Oomycota</taxon>
        <taxon>Saprolegniomycetes</taxon>
        <taxon>Saprolegniales</taxon>
        <taxon>Achlyaceae</taxon>
        <taxon>Thraustotheca</taxon>
    </lineage>
</organism>
<keyword evidence="5" id="KW-0143">Chaperone</keyword>
<accession>A0A1W0A600</accession>
<feature type="chain" id="PRO_5012641862" evidence="7">
    <location>
        <begin position="20"/>
        <end position="375"/>
    </location>
</feature>
<dbReference type="AlphaFoldDB" id="A0A1W0A600"/>
<dbReference type="GO" id="GO:0008270">
    <property type="term" value="F:zinc ion binding"/>
    <property type="evidence" value="ECO:0007669"/>
    <property type="project" value="UniProtKB-KW"/>
</dbReference>
<dbReference type="EMBL" id="JNBS01000425">
    <property type="protein sequence ID" value="OQS05714.1"/>
    <property type="molecule type" value="Genomic_DNA"/>
</dbReference>
<name>A0A1W0A600_9STRA</name>
<evidence type="ECO:0000256" key="1">
    <source>
        <dbReference type="ARBA" id="ARBA00022723"/>
    </source>
</evidence>
<protein>
    <submittedName>
        <fullName evidence="10">Uncharacterized protein</fullName>
    </submittedName>
</protein>
<dbReference type="InterPro" id="IPR018253">
    <property type="entry name" value="DnaJ_domain_CS"/>
</dbReference>
<dbReference type="Gene3D" id="2.60.260.20">
    <property type="entry name" value="Urease metallochaperone UreE, N-terminal domain"/>
    <property type="match status" value="2"/>
</dbReference>
<dbReference type="PRINTS" id="PR00625">
    <property type="entry name" value="JDOMAIN"/>
</dbReference>
<dbReference type="CDD" id="cd06257">
    <property type="entry name" value="DnaJ"/>
    <property type="match status" value="1"/>
</dbReference>
<evidence type="ECO:0000256" key="7">
    <source>
        <dbReference type="SAM" id="SignalP"/>
    </source>
</evidence>
<dbReference type="OrthoDB" id="550424at2759"/>
<feature type="zinc finger region" description="CR-type" evidence="6">
    <location>
        <begin position="139"/>
        <end position="222"/>
    </location>
</feature>